<dbReference type="EMBL" id="AP019724">
    <property type="protein sequence ID" value="BBK89101.1"/>
    <property type="molecule type" value="Genomic_DNA"/>
</dbReference>
<protein>
    <recommendedName>
        <fullName evidence="1">M23ase beta-sheet core domain-containing protein</fullName>
    </recommendedName>
</protein>
<dbReference type="InterPro" id="IPR050570">
    <property type="entry name" value="Cell_wall_metabolism_enzyme"/>
</dbReference>
<dbReference type="Proteomes" id="UP000320533">
    <property type="component" value="Chromosome"/>
</dbReference>
<accession>A0A4Y1VNE4</accession>
<dbReference type="InterPro" id="IPR011055">
    <property type="entry name" value="Dup_hybrid_motif"/>
</dbReference>
<evidence type="ECO:0000313" key="2">
    <source>
        <dbReference type="EMBL" id="BBK89101.1"/>
    </source>
</evidence>
<dbReference type="AlphaFoldDB" id="A0A4Y1VNE4"/>
<dbReference type="InterPro" id="IPR016047">
    <property type="entry name" value="M23ase_b-sheet_dom"/>
</dbReference>
<reference evidence="2 3" key="1">
    <citation type="submission" date="2019-06" db="EMBL/GenBank/DDBJ databases">
        <title>Complete genome sequence of Bacteroides uniformis NBRC 113350.</title>
        <authorList>
            <person name="Miura T."/>
            <person name="Furukawa M."/>
            <person name="Shimamura M."/>
            <person name="Ohyama Y."/>
            <person name="Yamazoe A."/>
            <person name="Kawasaki H."/>
        </authorList>
    </citation>
    <scope>NUCLEOTIDE SEQUENCE [LARGE SCALE GENOMIC DNA]</scope>
    <source>
        <strain evidence="2 3">NBRC 113350</strain>
    </source>
</reference>
<sequence length="187" mass="20349">MLSVQDSLPSAGDAAPALPADTCKHVWIERYLSVSYPLHRMKINSLYGYRKDPFTGKKKFHNGIDLHARGDEVMAMMAGVVVKVGQDKSSGKYVTLRHGDYTVSYCHLSRILTRKGAAIGPRDVVGITGSTGRSTSEHLHISCKLDGKSVDPLMVLDYIKSIREECVAALAESREAPALSPAGGKHR</sequence>
<dbReference type="PANTHER" id="PTHR21666:SF270">
    <property type="entry name" value="MUREIN HYDROLASE ACTIVATOR ENVC"/>
    <property type="match status" value="1"/>
</dbReference>
<dbReference type="Gene3D" id="2.70.70.10">
    <property type="entry name" value="Glucose Permease (Domain IIA)"/>
    <property type="match status" value="1"/>
</dbReference>
<gene>
    <name evidence="2" type="ORF">Bun01g_34710</name>
</gene>
<evidence type="ECO:0000313" key="3">
    <source>
        <dbReference type="Proteomes" id="UP000320533"/>
    </source>
</evidence>
<dbReference type="KEGG" id="bun:Bun01g_34710"/>
<evidence type="ECO:0000259" key="1">
    <source>
        <dbReference type="Pfam" id="PF01551"/>
    </source>
</evidence>
<feature type="domain" description="M23ase beta-sheet core" evidence="1">
    <location>
        <begin position="59"/>
        <end position="152"/>
    </location>
</feature>
<dbReference type="GO" id="GO:0004222">
    <property type="term" value="F:metalloendopeptidase activity"/>
    <property type="evidence" value="ECO:0007669"/>
    <property type="project" value="TreeGrafter"/>
</dbReference>
<name>A0A4Y1VNE4_BACUN</name>
<dbReference type="PANTHER" id="PTHR21666">
    <property type="entry name" value="PEPTIDASE-RELATED"/>
    <property type="match status" value="1"/>
</dbReference>
<dbReference type="SUPFAM" id="SSF51261">
    <property type="entry name" value="Duplicated hybrid motif"/>
    <property type="match status" value="1"/>
</dbReference>
<dbReference type="CDD" id="cd12797">
    <property type="entry name" value="M23_peptidase"/>
    <property type="match status" value="1"/>
</dbReference>
<dbReference type="Pfam" id="PF01551">
    <property type="entry name" value="Peptidase_M23"/>
    <property type="match status" value="1"/>
</dbReference>
<organism evidence="2 3">
    <name type="scientific">Bacteroides uniformis</name>
    <dbReference type="NCBI Taxonomy" id="820"/>
    <lineage>
        <taxon>Bacteria</taxon>
        <taxon>Pseudomonadati</taxon>
        <taxon>Bacteroidota</taxon>
        <taxon>Bacteroidia</taxon>
        <taxon>Bacteroidales</taxon>
        <taxon>Bacteroidaceae</taxon>
        <taxon>Bacteroides</taxon>
    </lineage>
</organism>
<proteinExistence type="predicted"/>